<comment type="similarity">
    <text evidence="1">Belongs to the PPR family. PCMP-H subfamily.</text>
</comment>
<dbReference type="InterPro" id="IPR032867">
    <property type="entry name" value="DYW_dom"/>
</dbReference>
<evidence type="ECO:0000256" key="1">
    <source>
        <dbReference type="ARBA" id="ARBA00006643"/>
    </source>
</evidence>
<dbReference type="InterPro" id="IPR046848">
    <property type="entry name" value="E_motif"/>
</dbReference>
<dbReference type="GO" id="GO:0003723">
    <property type="term" value="F:RNA binding"/>
    <property type="evidence" value="ECO:0007669"/>
    <property type="project" value="InterPro"/>
</dbReference>
<evidence type="ECO:0000313" key="6">
    <source>
        <dbReference type="RefSeq" id="XP_015880927.3"/>
    </source>
</evidence>
<dbReference type="Pfam" id="PF14432">
    <property type="entry name" value="DYW_deaminase"/>
    <property type="match status" value="1"/>
</dbReference>
<sequence length="751" mass="85347">MVLPTRMALNVSFTKKLSYPLLSPSLLCFPSEIRRLIPARLTSFQFPASFFTSLNHYSSLSLRLEPYYDHENFFYGFNLDSFYASLIEHSTQKRHLDQIHAQLLALGLHESGFLVTKFVNVASNLGYIWYARKVFDEFIEPHVFLWNAIIRGYSKHNKFVEAIEMYSRMQVLGISPDSFTLPHVLKACGGLLALEVGRRIHGQIFRIGFESDSFVQNSLVALYSKCGQIQRARIVFDGLCDRTIVSWTSIISGYAQNGQPMEALRIFSQMRRLDVKLDRIVLVSILKAYTDVEDLEQGKAVHGCLIKMGLEFEPDLLISLTAMYAKSGQVMVARTFFDETKTSNVILWNAMISGYAKNGYAEEAVELFREMISKNIRTDSVTMNSAILACAQVGSLELARWMDDYVRMSECRNDTFVNTALIDMYAKCGNVDFARKVFDRTPDKDVVVWSAMIMGYGLHGRGQEAIVLYHDMEQAGVTPNDVTFVGLLTACNHSGFVEEGWRLFHCMKDYGIEPRHQHYACVVDLLGRAGFVDKAYDFIMNMPIPPGISVWGALLGSCKIYRRVSLGEYAAEQLFSLDPYNTGHYVQLSNLYASARMWDHVEKVRVLMKEKGLSKDLGYSLIEINGKLQAFRVGDKSHPRSKEIYEELDNLERRLREAGFVPHTESVLHDLNYEETEQTLCNHSERLAIAFGLISTAPGTTLRITKNLRACVNCHSATKLISKLVNREIVVRDSNRFHHFKNGSCSCGDYW</sequence>
<dbReference type="NCBIfam" id="TIGR00756">
    <property type="entry name" value="PPR"/>
    <property type="match status" value="4"/>
</dbReference>
<dbReference type="InterPro" id="IPR046849">
    <property type="entry name" value="E2_motif"/>
</dbReference>
<dbReference type="InterPro" id="IPR011990">
    <property type="entry name" value="TPR-like_helical_dom_sf"/>
</dbReference>
<accession>A0A6P3ZZ79</accession>
<dbReference type="InParanoid" id="A0A6P3ZZ79"/>
<name>A0A6P3ZZ79_ZIZJJ</name>
<evidence type="ECO:0000259" key="4">
    <source>
        <dbReference type="Pfam" id="PF14432"/>
    </source>
</evidence>
<feature type="repeat" description="PPR" evidence="3">
    <location>
        <begin position="243"/>
        <end position="277"/>
    </location>
</feature>
<keyword evidence="5" id="KW-1185">Reference proteome</keyword>
<gene>
    <name evidence="6" type="primary">LOC107416890</name>
</gene>
<dbReference type="Pfam" id="PF20431">
    <property type="entry name" value="E_motif"/>
    <property type="match status" value="1"/>
</dbReference>
<dbReference type="InterPro" id="IPR002885">
    <property type="entry name" value="PPR_rpt"/>
</dbReference>
<dbReference type="Pfam" id="PF20430">
    <property type="entry name" value="Eplus_motif"/>
    <property type="match status" value="1"/>
</dbReference>
<organism evidence="5 6">
    <name type="scientific">Ziziphus jujuba</name>
    <name type="common">Chinese jujube</name>
    <name type="synonym">Ziziphus sativa</name>
    <dbReference type="NCBI Taxonomy" id="326968"/>
    <lineage>
        <taxon>Eukaryota</taxon>
        <taxon>Viridiplantae</taxon>
        <taxon>Streptophyta</taxon>
        <taxon>Embryophyta</taxon>
        <taxon>Tracheophyta</taxon>
        <taxon>Spermatophyta</taxon>
        <taxon>Magnoliopsida</taxon>
        <taxon>eudicotyledons</taxon>
        <taxon>Gunneridae</taxon>
        <taxon>Pentapetalae</taxon>
        <taxon>rosids</taxon>
        <taxon>fabids</taxon>
        <taxon>Rosales</taxon>
        <taxon>Rhamnaceae</taxon>
        <taxon>Paliureae</taxon>
        <taxon>Ziziphus</taxon>
    </lineage>
</organism>
<proteinExistence type="inferred from homology"/>
<dbReference type="InterPro" id="IPR046960">
    <property type="entry name" value="PPR_At4g14850-like_plant"/>
</dbReference>
<dbReference type="Proteomes" id="UP001652623">
    <property type="component" value="Chromosome 4"/>
</dbReference>
<dbReference type="SUPFAM" id="SSF48452">
    <property type="entry name" value="TPR-like"/>
    <property type="match status" value="1"/>
</dbReference>
<evidence type="ECO:0000256" key="2">
    <source>
        <dbReference type="ARBA" id="ARBA00022737"/>
    </source>
</evidence>
<dbReference type="KEGG" id="zju:107416890"/>
<dbReference type="GO" id="GO:0008270">
    <property type="term" value="F:zinc ion binding"/>
    <property type="evidence" value="ECO:0007669"/>
    <property type="project" value="InterPro"/>
</dbReference>
<dbReference type="GO" id="GO:0009451">
    <property type="term" value="P:RNA modification"/>
    <property type="evidence" value="ECO:0007669"/>
    <property type="project" value="InterPro"/>
</dbReference>
<dbReference type="RefSeq" id="XP_015880927.3">
    <property type="nucleotide sequence ID" value="XM_016025441.4"/>
</dbReference>
<dbReference type="Pfam" id="PF01535">
    <property type="entry name" value="PPR"/>
    <property type="match status" value="2"/>
</dbReference>
<dbReference type="PANTHER" id="PTHR47926">
    <property type="entry name" value="PENTATRICOPEPTIDE REPEAT-CONTAINING PROTEIN"/>
    <property type="match status" value="1"/>
</dbReference>
<keyword evidence="2" id="KW-0677">Repeat</keyword>
<feature type="repeat" description="PPR" evidence="3">
    <location>
        <begin position="344"/>
        <end position="378"/>
    </location>
</feature>
<evidence type="ECO:0000256" key="3">
    <source>
        <dbReference type="PROSITE-ProRule" id="PRU00708"/>
    </source>
</evidence>
<dbReference type="GeneID" id="107416890"/>
<dbReference type="PROSITE" id="PS51375">
    <property type="entry name" value="PPR"/>
    <property type="match status" value="5"/>
</dbReference>
<feature type="domain" description="DYW" evidence="4">
    <location>
        <begin position="659"/>
        <end position="751"/>
    </location>
</feature>
<dbReference type="PANTHER" id="PTHR47926:SF396">
    <property type="entry name" value="PENTATRICOPEPTIDE REPEAT-CONTAINING PROTEIN"/>
    <property type="match status" value="1"/>
</dbReference>
<dbReference type="Gene3D" id="1.25.40.10">
    <property type="entry name" value="Tetratricopeptide repeat domain"/>
    <property type="match status" value="5"/>
</dbReference>
<dbReference type="AlphaFoldDB" id="A0A6P3ZZ79"/>
<feature type="repeat" description="PPR" evidence="3">
    <location>
        <begin position="480"/>
        <end position="514"/>
    </location>
</feature>
<evidence type="ECO:0000313" key="5">
    <source>
        <dbReference type="Proteomes" id="UP001652623"/>
    </source>
</evidence>
<dbReference type="Pfam" id="PF13041">
    <property type="entry name" value="PPR_2"/>
    <property type="match status" value="3"/>
</dbReference>
<feature type="repeat" description="PPR" evidence="3">
    <location>
        <begin position="445"/>
        <end position="479"/>
    </location>
</feature>
<dbReference type="FunCoup" id="A0A6P3ZZ79">
    <property type="interactions" value="28"/>
</dbReference>
<reference evidence="6" key="1">
    <citation type="submission" date="2025-08" db="UniProtKB">
        <authorList>
            <consortium name="RefSeq"/>
        </authorList>
    </citation>
    <scope>IDENTIFICATION</scope>
    <source>
        <tissue evidence="6">Seedling</tissue>
    </source>
</reference>
<feature type="repeat" description="PPR" evidence="3">
    <location>
        <begin position="142"/>
        <end position="176"/>
    </location>
</feature>
<protein>
    <submittedName>
        <fullName evidence="6">Pentatricopeptide repeat-containing protein At3g12770</fullName>
    </submittedName>
</protein>